<evidence type="ECO:0000256" key="1">
    <source>
        <dbReference type="SAM" id="SignalP"/>
    </source>
</evidence>
<organism evidence="2 3">
    <name type="scientific">Cohnella abietis</name>
    <dbReference type="NCBI Taxonomy" id="2507935"/>
    <lineage>
        <taxon>Bacteria</taxon>
        <taxon>Bacillati</taxon>
        <taxon>Bacillota</taxon>
        <taxon>Bacilli</taxon>
        <taxon>Bacillales</taxon>
        <taxon>Paenibacillaceae</taxon>
        <taxon>Cohnella</taxon>
    </lineage>
</organism>
<feature type="signal peptide" evidence="1">
    <location>
        <begin position="1"/>
        <end position="23"/>
    </location>
</feature>
<keyword evidence="1" id="KW-0732">Signal</keyword>
<reference evidence="2 3" key="1">
    <citation type="submission" date="2019-01" db="EMBL/GenBank/DDBJ databases">
        <title>Complete genome sequence of Cohnella hallensis HS21 isolated from Korean fir (Abies koreana) rhizospheric soil.</title>
        <authorList>
            <person name="Jiang L."/>
            <person name="Kang S.W."/>
            <person name="Kim S."/>
            <person name="Jung J."/>
            <person name="Kim C.Y."/>
            <person name="Kim D.H."/>
            <person name="Kim S.W."/>
            <person name="Lee J."/>
        </authorList>
    </citation>
    <scope>NUCLEOTIDE SEQUENCE [LARGE SCALE GENOMIC DNA]</scope>
    <source>
        <strain evidence="2 3">HS21</strain>
    </source>
</reference>
<dbReference type="EMBL" id="AP019400">
    <property type="protein sequence ID" value="BBI35457.1"/>
    <property type="molecule type" value="Genomic_DNA"/>
</dbReference>
<dbReference type="RefSeq" id="WP_130614135.1">
    <property type="nucleotide sequence ID" value="NZ_AP019400.1"/>
</dbReference>
<proteinExistence type="predicted"/>
<sequence>MKKGISVLLMLVLLLANGSSVFAATTSKAPSKAQLAVITKYMTAVEKGDINLIKSILHPSIKITSTSTNTFKNIRSFIADNNGYIKHFNMDITKEGAATKALGQAFKLKGYLLTASSEGFQVADYTVNVYLLDSKGTPKFVTEKAGKNTPFADTDKLPQKVKDKVYSLLKGYYGQDYLESSDGDASTDTTDGDYYTAKELIDSSILSYEELKYSNNKFVNNNNFFSQIVLSDSKANKVSFTFKNTGTTDMNVKAQGSGTAEIRVNASKSKVITIDVDPNDPGLLIITFDKLYDTTKSADGKNGFTLSDLKVYTDE</sequence>
<accession>A0A3T1DBH9</accession>
<feature type="chain" id="PRO_5019243570" evidence="1">
    <location>
        <begin position="24"/>
        <end position="315"/>
    </location>
</feature>
<protein>
    <submittedName>
        <fullName evidence="2">Uncharacterized protein</fullName>
    </submittedName>
</protein>
<dbReference type="AlphaFoldDB" id="A0A3T1DBH9"/>
<dbReference type="Proteomes" id="UP000289856">
    <property type="component" value="Chromosome"/>
</dbReference>
<dbReference type="OrthoDB" id="2678632at2"/>
<evidence type="ECO:0000313" key="2">
    <source>
        <dbReference type="EMBL" id="BBI35457.1"/>
    </source>
</evidence>
<keyword evidence="3" id="KW-1185">Reference proteome</keyword>
<gene>
    <name evidence="2" type="ORF">KCTCHS21_48560</name>
</gene>
<dbReference type="KEGG" id="cohn:KCTCHS21_48560"/>
<evidence type="ECO:0000313" key="3">
    <source>
        <dbReference type="Proteomes" id="UP000289856"/>
    </source>
</evidence>
<name>A0A3T1DBH9_9BACL</name>